<accession>A0A1X1D5Y6</accession>
<comment type="caution">
    <text evidence="4">The sequence shown here is derived from an EMBL/GenBank/DDBJ whole genome shotgun (WGS) entry which is preliminary data.</text>
</comment>
<name>A0A1X1D5Y6_9GAMM</name>
<feature type="signal peptide" evidence="3">
    <location>
        <begin position="1"/>
        <end position="19"/>
    </location>
</feature>
<dbReference type="InterPro" id="IPR036700">
    <property type="entry name" value="BOBF_sf"/>
</dbReference>
<feature type="chain" id="PRO_5012597500" evidence="3">
    <location>
        <begin position="20"/>
        <end position="130"/>
    </location>
</feature>
<proteinExistence type="predicted"/>
<evidence type="ECO:0000313" key="4">
    <source>
        <dbReference type="EMBL" id="ORM72105.1"/>
    </source>
</evidence>
<dbReference type="EMBL" id="MLFR01000001">
    <property type="protein sequence ID" value="ORM72105.1"/>
    <property type="molecule type" value="Genomic_DNA"/>
</dbReference>
<evidence type="ECO:0000256" key="1">
    <source>
        <dbReference type="ARBA" id="ARBA00022729"/>
    </source>
</evidence>
<dbReference type="InterPro" id="IPR005220">
    <property type="entry name" value="CarO-like"/>
</dbReference>
<dbReference type="NCBIfam" id="NF033674">
    <property type="entry name" value="stress_OB_fold"/>
    <property type="match status" value="1"/>
</dbReference>
<feature type="compositionally biased region" description="Basic and acidic residues" evidence="2">
    <location>
        <begin position="33"/>
        <end position="44"/>
    </location>
</feature>
<evidence type="ECO:0000256" key="2">
    <source>
        <dbReference type="SAM" id="MobiDB-lite"/>
    </source>
</evidence>
<dbReference type="AlphaFoldDB" id="A0A1X1D5Y6"/>
<organism evidence="4 5">
    <name type="scientific">Pantoea rwandensis</name>
    <dbReference type="NCBI Taxonomy" id="1076550"/>
    <lineage>
        <taxon>Bacteria</taxon>
        <taxon>Pseudomonadati</taxon>
        <taxon>Pseudomonadota</taxon>
        <taxon>Gammaproteobacteria</taxon>
        <taxon>Enterobacterales</taxon>
        <taxon>Erwiniaceae</taxon>
        <taxon>Pantoea</taxon>
    </lineage>
</organism>
<dbReference type="Pfam" id="PF04076">
    <property type="entry name" value="BOF"/>
    <property type="match status" value="1"/>
</dbReference>
<evidence type="ECO:0000313" key="5">
    <source>
        <dbReference type="Proteomes" id="UP000193558"/>
    </source>
</evidence>
<gene>
    <name evidence="4" type="ORF">HA51_03390</name>
</gene>
<dbReference type="PANTHER" id="PTHR36571">
    <property type="entry name" value="PROTEIN YGIW"/>
    <property type="match status" value="1"/>
</dbReference>
<dbReference type="SUPFAM" id="SSF101756">
    <property type="entry name" value="Hypothetical protein YgiW"/>
    <property type="match status" value="1"/>
</dbReference>
<reference evidence="4 5" key="1">
    <citation type="journal article" date="2017" name="Antonie Van Leeuwenhoek">
        <title>Phylogenomic resolution of the bacterial genus Pantoea and its relationship with Erwinia and Tatumella.</title>
        <authorList>
            <person name="Palmer M."/>
            <person name="Steenkamp E.T."/>
            <person name="Coetzee M.P."/>
            <person name="Chan W.Y."/>
            <person name="van Zyl E."/>
            <person name="De Maayer P."/>
            <person name="Coutinho T.A."/>
            <person name="Blom J."/>
            <person name="Smits T.H."/>
            <person name="Duffy B."/>
            <person name="Venter S.N."/>
        </authorList>
    </citation>
    <scope>NUCLEOTIDE SEQUENCE [LARGE SCALE GENOMIC DNA]</scope>
    <source>
        <strain evidence="4 5">LMG 26275</strain>
    </source>
</reference>
<evidence type="ECO:0000256" key="3">
    <source>
        <dbReference type="SAM" id="SignalP"/>
    </source>
</evidence>
<sequence>MNKVAWVAMLLPLSFGAYAETGGFEAGKTPPPQHKEDAGYKGSEDTAETPVKLIKDFRQGGYATLEGYIVKKVKGDMYQFRDATGTVNIEAPATTFKGKTYSAEDKVRVSGKVFGKGENTHLKVSRIDEP</sequence>
<dbReference type="PANTHER" id="PTHR36571:SF1">
    <property type="entry name" value="PROTEIN YGIW"/>
    <property type="match status" value="1"/>
</dbReference>
<keyword evidence="1 3" id="KW-0732">Signal</keyword>
<dbReference type="Proteomes" id="UP000193558">
    <property type="component" value="Unassembled WGS sequence"/>
</dbReference>
<dbReference type="OrthoDB" id="6413427at2"/>
<dbReference type="STRING" id="1076550.LH22_12295"/>
<protein>
    <submittedName>
        <fullName evidence="4">Uncharacterized protein</fullName>
    </submittedName>
</protein>
<dbReference type="Gene3D" id="2.40.50.200">
    <property type="entry name" value="Bacterial OB-fold"/>
    <property type="match status" value="1"/>
</dbReference>
<dbReference type="RefSeq" id="WP_084931861.1">
    <property type="nucleotide sequence ID" value="NZ_MLFR01000001.1"/>
</dbReference>
<feature type="region of interest" description="Disordered" evidence="2">
    <location>
        <begin position="22"/>
        <end position="46"/>
    </location>
</feature>